<accession>A0ABW2UDF7</accession>
<reference evidence="2" key="1">
    <citation type="journal article" date="2019" name="Int. J. Syst. Evol. Microbiol.">
        <title>The Global Catalogue of Microorganisms (GCM) 10K type strain sequencing project: providing services to taxonomists for standard genome sequencing and annotation.</title>
        <authorList>
            <consortium name="The Broad Institute Genomics Platform"/>
            <consortium name="The Broad Institute Genome Sequencing Center for Infectious Disease"/>
            <person name="Wu L."/>
            <person name="Ma J."/>
        </authorList>
    </citation>
    <scope>NUCLEOTIDE SEQUENCE [LARGE SCALE GENOMIC DNA]</scope>
    <source>
        <strain evidence="2">JCM 19635</strain>
    </source>
</reference>
<name>A0ABW2UDF7_9BACT</name>
<evidence type="ECO:0000313" key="1">
    <source>
        <dbReference type="EMBL" id="MFC7670368.1"/>
    </source>
</evidence>
<comment type="caution">
    <text evidence="1">The sequence shown here is derived from an EMBL/GenBank/DDBJ whole genome shotgun (WGS) entry which is preliminary data.</text>
</comment>
<sequence>MLLLFTAFANPAQATDFDSNFIILNGTRYYTTAKGNVSEQPFTTLTNIGIFDRGTGILTLGASRIPGKPARTKCRPFSYFIESTCRALPLRRRSLRSR</sequence>
<organism evidence="1 2">
    <name type="scientific">Hymenobacter humi</name>
    <dbReference type="NCBI Taxonomy" id="1411620"/>
    <lineage>
        <taxon>Bacteria</taxon>
        <taxon>Pseudomonadati</taxon>
        <taxon>Bacteroidota</taxon>
        <taxon>Cytophagia</taxon>
        <taxon>Cytophagales</taxon>
        <taxon>Hymenobacteraceae</taxon>
        <taxon>Hymenobacter</taxon>
    </lineage>
</organism>
<dbReference type="Proteomes" id="UP001596513">
    <property type="component" value="Unassembled WGS sequence"/>
</dbReference>
<dbReference type="EMBL" id="JBHTEK010000001">
    <property type="protein sequence ID" value="MFC7670368.1"/>
    <property type="molecule type" value="Genomic_DNA"/>
</dbReference>
<dbReference type="RefSeq" id="WP_380205817.1">
    <property type="nucleotide sequence ID" value="NZ_JBHTEK010000001.1"/>
</dbReference>
<proteinExistence type="predicted"/>
<gene>
    <name evidence="1" type="ORF">ACFQT0_25620</name>
</gene>
<evidence type="ECO:0000313" key="2">
    <source>
        <dbReference type="Proteomes" id="UP001596513"/>
    </source>
</evidence>
<protein>
    <submittedName>
        <fullName evidence="1">Uncharacterized protein</fullName>
    </submittedName>
</protein>
<keyword evidence="2" id="KW-1185">Reference proteome</keyword>